<evidence type="ECO:0000256" key="1">
    <source>
        <dbReference type="SAM" id="MobiDB-lite"/>
    </source>
</evidence>
<reference evidence="3 4" key="1">
    <citation type="journal article" date="2018" name="Sci. Rep.">
        <title>Comparative genomics provides insights into the lifestyle and reveals functional heterogeneity of dark septate endophytic fungi.</title>
        <authorList>
            <person name="Knapp D.G."/>
            <person name="Nemeth J.B."/>
            <person name="Barry K."/>
            <person name="Hainaut M."/>
            <person name="Henrissat B."/>
            <person name="Johnson J."/>
            <person name="Kuo A."/>
            <person name="Lim J.H.P."/>
            <person name="Lipzen A."/>
            <person name="Nolan M."/>
            <person name="Ohm R.A."/>
            <person name="Tamas L."/>
            <person name="Grigoriev I.V."/>
            <person name="Spatafora J.W."/>
            <person name="Nagy L.G."/>
            <person name="Kovacs G.M."/>
        </authorList>
    </citation>
    <scope>NUCLEOTIDE SEQUENCE [LARGE SCALE GENOMIC DNA]</scope>
    <source>
        <strain evidence="3 4">DSE2036</strain>
    </source>
</reference>
<evidence type="ECO:0000313" key="3">
    <source>
        <dbReference type="EMBL" id="PVH94083.1"/>
    </source>
</evidence>
<name>A0A2V1D978_9PLEO</name>
<feature type="domain" description="RNase III" evidence="2">
    <location>
        <begin position="107"/>
        <end position="261"/>
    </location>
</feature>
<dbReference type="OrthoDB" id="2281895at2759"/>
<accession>A0A2V1D978</accession>
<dbReference type="Proteomes" id="UP000244855">
    <property type="component" value="Unassembled WGS sequence"/>
</dbReference>
<organism evidence="3 4">
    <name type="scientific">Periconia macrospinosa</name>
    <dbReference type="NCBI Taxonomy" id="97972"/>
    <lineage>
        <taxon>Eukaryota</taxon>
        <taxon>Fungi</taxon>
        <taxon>Dikarya</taxon>
        <taxon>Ascomycota</taxon>
        <taxon>Pezizomycotina</taxon>
        <taxon>Dothideomycetes</taxon>
        <taxon>Pleosporomycetidae</taxon>
        <taxon>Pleosporales</taxon>
        <taxon>Massarineae</taxon>
        <taxon>Periconiaceae</taxon>
        <taxon>Periconia</taxon>
    </lineage>
</organism>
<evidence type="ECO:0000313" key="4">
    <source>
        <dbReference type="Proteomes" id="UP000244855"/>
    </source>
</evidence>
<dbReference type="InterPro" id="IPR036389">
    <property type="entry name" value="RNase_III_sf"/>
</dbReference>
<dbReference type="PANTHER" id="PTHR28160">
    <property type="entry name" value="54S RIBOSOMAL PROTEIN L15, MITOCHONDRIAL"/>
    <property type="match status" value="1"/>
</dbReference>
<dbReference type="CDD" id="cd00593">
    <property type="entry name" value="RIBOc"/>
    <property type="match status" value="1"/>
</dbReference>
<dbReference type="AlphaFoldDB" id="A0A2V1D978"/>
<dbReference type="GO" id="GO:0006396">
    <property type="term" value="P:RNA processing"/>
    <property type="evidence" value="ECO:0007669"/>
    <property type="project" value="InterPro"/>
</dbReference>
<dbReference type="GO" id="GO:0005762">
    <property type="term" value="C:mitochondrial large ribosomal subunit"/>
    <property type="evidence" value="ECO:0007669"/>
    <property type="project" value="InterPro"/>
</dbReference>
<dbReference type="Pfam" id="PF14622">
    <property type="entry name" value="Ribonucleas_3_3"/>
    <property type="match status" value="1"/>
</dbReference>
<proteinExistence type="predicted"/>
<dbReference type="SUPFAM" id="SSF69065">
    <property type="entry name" value="RNase III domain-like"/>
    <property type="match status" value="1"/>
</dbReference>
<sequence length="274" mass="30553">MASKRPFQSLFSTAACPLRPAQSSRQTLVRTSACPFSTSTVPSSTQEYEAEEPSKPRWQQTPPRMMAPFRVRPLPRGPVFKVNEDPRKLDDAYNRMLGQGGDKMLTEEVKWLAVTHKSFDHGRRGFNDRLAFLGKRIVSLQTSQALLSSPQPDQWPRDDQNRPLPDKFGRVPFMHSALSGLPGLTNDAEARVLDKTRLAGLAERYGFNHVTRWKPKRTDDLQSSGQDSVLTTSLYAVIGALALERGGEIANKVVQQRILAPLGFNFDDSASSTL</sequence>
<dbReference type="GO" id="GO:0003735">
    <property type="term" value="F:structural constituent of ribosome"/>
    <property type="evidence" value="ECO:0007669"/>
    <property type="project" value="InterPro"/>
</dbReference>
<dbReference type="GO" id="GO:0032543">
    <property type="term" value="P:mitochondrial translation"/>
    <property type="evidence" value="ECO:0007669"/>
    <property type="project" value="InterPro"/>
</dbReference>
<evidence type="ECO:0000259" key="2">
    <source>
        <dbReference type="Pfam" id="PF14622"/>
    </source>
</evidence>
<gene>
    <name evidence="3" type="ORF">DM02DRAFT_618855</name>
</gene>
<protein>
    <recommendedName>
        <fullName evidence="2">RNase III domain-containing protein</fullName>
    </recommendedName>
</protein>
<dbReference type="InterPro" id="IPR000999">
    <property type="entry name" value="RNase_III_dom"/>
</dbReference>
<dbReference type="InterPro" id="IPR040030">
    <property type="entry name" value="Ribosomal_mL57"/>
</dbReference>
<dbReference type="PANTHER" id="PTHR28160:SF1">
    <property type="entry name" value="LARGE RIBOSOMAL SUBUNIT PROTEIN ML57"/>
    <property type="match status" value="1"/>
</dbReference>
<keyword evidence="4" id="KW-1185">Reference proteome</keyword>
<dbReference type="PROSITE" id="PS51257">
    <property type="entry name" value="PROKAR_LIPOPROTEIN"/>
    <property type="match status" value="1"/>
</dbReference>
<dbReference type="Gene3D" id="1.10.1520.10">
    <property type="entry name" value="Ribonuclease III domain"/>
    <property type="match status" value="1"/>
</dbReference>
<dbReference type="EMBL" id="KZ805551">
    <property type="protein sequence ID" value="PVH94083.1"/>
    <property type="molecule type" value="Genomic_DNA"/>
</dbReference>
<feature type="compositionally biased region" description="Polar residues" evidence="1">
    <location>
        <begin position="35"/>
        <end position="47"/>
    </location>
</feature>
<feature type="region of interest" description="Disordered" evidence="1">
    <location>
        <begin position="35"/>
        <end position="62"/>
    </location>
</feature>
<dbReference type="FunFam" id="1.10.1520.10:FF:000018">
    <property type="entry name" value="RNase III domain protein"/>
    <property type="match status" value="1"/>
</dbReference>
<dbReference type="GO" id="GO:0004525">
    <property type="term" value="F:ribonuclease III activity"/>
    <property type="evidence" value="ECO:0007669"/>
    <property type="project" value="InterPro"/>
</dbReference>